<dbReference type="PANTHER" id="PTHR19321">
    <property type="entry name" value="PROTEIN REGULATOR OF CYTOKINESIS 1 PRC1-RELATED"/>
    <property type="match status" value="1"/>
</dbReference>
<dbReference type="GO" id="GO:1990023">
    <property type="term" value="C:mitotic spindle midzone"/>
    <property type="evidence" value="ECO:0007669"/>
    <property type="project" value="TreeGrafter"/>
</dbReference>
<name>A0A9D3MHV9_ANGAN</name>
<dbReference type="GO" id="GO:0005737">
    <property type="term" value="C:cytoplasm"/>
    <property type="evidence" value="ECO:0007669"/>
    <property type="project" value="TreeGrafter"/>
</dbReference>
<gene>
    <name evidence="1" type="ORF">ANANG_G00106130</name>
</gene>
<dbReference type="GO" id="GO:0008017">
    <property type="term" value="F:microtubule binding"/>
    <property type="evidence" value="ECO:0007669"/>
    <property type="project" value="InterPro"/>
</dbReference>
<evidence type="ECO:0000313" key="2">
    <source>
        <dbReference type="Proteomes" id="UP001044222"/>
    </source>
</evidence>
<keyword evidence="2" id="KW-1185">Reference proteome</keyword>
<dbReference type="InterPro" id="IPR007145">
    <property type="entry name" value="MAP65_Ase1_PRC1"/>
</dbReference>
<dbReference type="Proteomes" id="UP001044222">
    <property type="component" value="Unassembled WGS sequence"/>
</dbReference>
<sequence length="611" mass="70950">MRRSEVLAAESVSCLNKALCRLKDIWEEIGIPEDQRLQRTDVVKSHIKGLLEMMIAEEESLRSRLINSIDMCRKELDILCRELHLPPFEEEEGHTMLQLEKDIRTRVEVMMKQKSQRMQELKALCQQDQELCDILCTDSYSISPDLVPSLKDLENFRQHIVNLTAEKDRRHKEFVCIKRQIILCMEDLEQLPDTSFERDVVCEDEDAFCLSEENIASLKLLLHQLEDQKAVNEAVCSSYRTKVQALWERLQIAQEEREAFSEHMALSKKRNREALEAEIKRLEELKLQNIWNVTAVIREEIASYWDKCFFSEDQRQAFAPYYVDDITEDVLSLHDAEILRLKQHYEAHKELFEGIRSWEENWTLFQELEKKTTDPSRFTNRGGNLLKEEKRRADLHKSLPKLEKKLKAEIDVWEQEQGCEFLVRGQKFMQYVEEQWETYRMEKEREKQERQLKKSKQTEEDMLYGTAIRTPSKRRIPGAATPGKMRKFNTTSSIYSTTPNSTMRSVFGGTICRSPVSRTPLSNGLMVRTPGRSKTPNMGLMKHNKENISHLNGTALSGASKTPAGSQRTFSINSVASTYSEFAMEIGHIDSTALQSKNFQGHPNLTPSPES</sequence>
<dbReference type="PANTHER" id="PTHR19321:SF1">
    <property type="entry name" value="PROTEIN REGULATOR OF CYTOKINESIS 1"/>
    <property type="match status" value="1"/>
</dbReference>
<proteinExistence type="predicted"/>
<comment type="caution">
    <text evidence="1">The sequence shown here is derived from an EMBL/GenBank/DDBJ whole genome shotgun (WGS) entry which is preliminary data.</text>
</comment>
<accession>A0A9D3MHV9</accession>
<evidence type="ECO:0000313" key="1">
    <source>
        <dbReference type="EMBL" id="KAG5849069.1"/>
    </source>
</evidence>
<dbReference type="AlphaFoldDB" id="A0A9D3MHV9"/>
<dbReference type="EMBL" id="JAFIRN010000005">
    <property type="protein sequence ID" value="KAG5849069.1"/>
    <property type="molecule type" value="Genomic_DNA"/>
</dbReference>
<dbReference type="GO" id="GO:0051256">
    <property type="term" value="P:mitotic spindle midzone assembly"/>
    <property type="evidence" value="ECO:0007669"/>
    <property type="project" value="TreeGrafter"/>
</dbReference>
<protein>
    <recommendedName>
        <fullName evidence="3">Protein regulator of cytokinesis 1</fullName>
    </recommendedName>
</protein>
<dbReference type="Gene3D" id="1.20.58.1520">
    <property type="match status" value="1"/>
</dbReference>
<reference evidence="1" key="1">
    <citation type="submission" date="2021-01" db="EMBL/GenBank/DDBJ databases">
        <title>A chromosome-scale assembly of European eel, Anguilla anguilla.</title>
        <authorList>
            <person name="Henkel C."/>
            <person name="Jong-Raadsen S.A."/>
            <person name="Dufour S."/>
            <person name="Weltzien F.-A."/>
            <person name="Palstra A.P."/>
            <person name="Pelster B."/>
            <person name="Spaink H.P."/>
            <person name="Van Den Thillart G.E."/>
            <person name="Jansen H."/>
            <person name="Zahm M."/>
            <person name="Klopp C."/>
            <person name="Cedric C."/>
            <person name="Louis A."/>
            <person name="Berthelot C."/>
            <person name="Parey E."/>
            <person name="Roest Crollius H."/>
            <person name="Montfort J."/>
            <person name="Robinson-Rechavi M."/>
            <person name="Bucao C."/>
            <person name="Bouchez O."/>
            <person name="Gislard M."/>
            <person name="Lluch J."/>
            <person name="Milhes M."/>
            <person name="Lampietro C."/>
            <person name="Lopez Roques C."/>
            <person name="Donnadieu C."/>
            <person name="Braasch I."/>
            <person name="Desvignes T."/>
            <person name="Postlethwait J."/>
            <person name="Bobe J."/>
            <person name="Guiguen Y."/>
            <person name="Dirks R."/>
        </authorList>
    </citation>
    <scope>NUCLEOTIDE SEQUENCE</scope>
    <source>
        <strain evidence="1">Tag_6206</strain>
        <tissue evidence="1">Liver</tissue>
    </source>
</reference>
<dbReference type="Pfam" id="PF03999">
    <property type="entry name" value="MAP65_ASE1"/>
    <property type="match status" value="1"/>
</dbReference>
<organism evidence="1 2">
    <name type="scientific">Anguilla anguilla</name>
    <name type="common">European freshwater eel</name>
    <name type="synonym">Muraena anguilla</name>
    <dbReference type="NCBI Taxonomy" id="7936"/>
    <lineage>
        <taxon>Eukaryota</taxon>
        <taxon>Metazoa</taxon>
        <taxon>Chordata</taxon>
        <taxon>Craniata</taxon>
        <taxon>Vertebrata</taxon>
        <taxon>Euteleostomi</taxon>
        <taxon>Actinopterygii</taxon>
        <taxon>Neopterygii</taxon>
        <taxon>Teleostei</taxon>
        <taxon>Anguilliformes</taxon>
        <taxon>Anguillidae</taxon>
        <taxon>Anguilla</taxon>
    </lineage>
</organism>
<evidence type="ECO:0008006" key="3">
    <source>
        <dbReference type="Google" id="ProtNLM"/>
    </source>
</evidence>